<name>A0AAD3RUP2_9RHOB</name>
<protein>
    <submittedName>
        <fullName evidence="1">Uncharacterized protein</fullName>
    </submittedName>
</protein>
<evidence type="ECO:0000313" key="2">
    <source>
        <dbReference type="Proteomes" id="UP001143349"/>
    </source>
</evidence>
<accession>A0AAD3RUP2</accession>
<sequence>MVQPPDALIDRLFFLTTSRSGPVMSDALLLPEPDWNIRRAGPRWYAIWSNDRARLQRLRVLLLPQDWSGLSSRQQMALIAEQLRPGTIPSALCLPLREGKSLLRSALSRRL</sequence>
<organism evidence="1 2">
    <name type="scientific">Paracoccus kondratievae</name>
    <dbReference type="NCBI Taxonomy" id="135740"/>
    <lineage>
        <taxon>Bacteria</taxon>
        <taxon>Pseudomonadati</taxon>
        <taxon>Pseudomonadota</taxon>
        <taxon>Alphaproteobacteria</taxon>
        <taxon>Rhodobacterales</taxon>
        <taxon>Paracoccaceae</taxon>
        <taxon>Paracoccus</taxon>
    </lineage>
</organism>
<reference evidence="1" key="2">
    <citation type="submission" date="2023-01" db="EMBL/GenBank/DDBJ databases">
        <authorList>
            <person name="Sun Q."/>
            <person name="Evtushenko L."/>
        </authorList>
    </citation>
    <scope>NUCLEOTIDE SEQUENCE</scope>
    <source>
        <strain evidence="1">VKM B-2222</strain>
    </source>
</reference>
<evidence type="ECO:0000313" key="1">
    <source>
        <dbReference type="EMBL" id="GLK65011.1"/>
    </source>
</evidence>
<keyword evidence="2" id="KW-1185">Reference proteome</keyword>
<dbReference type="RefSeq" id="WP_271179916.1">
    <property type="nucleotide sequence ID" value="NZ_BSFH01000032.1"/>
</dbReference>
<dbReference type="AlphaFoldDB" id="A0AAD3RUP2"/>
<gene>
    <name evidence="1" type="ORF">GCM10017635_24820</name>
</gene>
<dbReference type="EMBL" id="BSFH01000032">
    <property type="protein sequence ID" value="GLK65011.1"/>
    <property type="molecule type" value="Genomic_DNA"/>
</dbReference>
<proteinExistence type="predicted"/>
<comment type="caution">
    <text evidence="1">The sequence shown here is derived from an EMBL/GenBank/DDBJ whole genome shotgun (WGS) entry which is preliminary data.</text>
</comment>
<dbReference type="Proteomes" id="UP001143349">
    <property type="component" value="Unassembled WGS sequence"/>
</dbReference>
<reference evidence="1" key="1">
    <citation type="journal article" date="2014" name="Int. J. Syst. Evol. Microbiol.">
        <title>Complete genome sequence of Corynebacterium casei LMG S-19264T (=DSM 44701T), isolated from a smear-ripened cheese.</title>
        <authorList>
            <consortium name="US DOE Joint Genome Institute (JGI-PGF)"/>
            <person name="Walter F."/>
            <person name="Albersmeier A."/>
            <person name="Kalinowski J."/>
            <person name="Ruckert C."/>
        </authorList>
    </citation>
    <scope>NUCLEOTIDE SEQUENCE</scope>
    <source>
        <strain evidence="1">VKM B-2222</strain>
    </source>
</reference>